<gene>
    <name evidence="1" type="ORF">SAMN04488105_103214</name>
</gene>
<protein>
    <recommendedName>
        <fullName evidence="3">FlgN protein</fullName>
    </recommendedName>
</protein>
<accession>A0A1G7CKV8</accession>
<keyword evidence="2" id="KW-1185">Reference proteome</keyword>
<dbReference type="Gene3D" id="1.20.58.300">
    <property type="entry name" value="FlgN-like"/>
    <property type="match status" value="1"/>
</dbReference>
<proteinExistence type="predicted"/>
<dbReference type="STRING" id="282683.SAMN04488105_103214"/>
<evidence type="ECO:0000313" key="1">
    <source>
        <dbReference type="EMBL" id="SDE39992.1"/>
    </source>
</evidence>
<organism evidence="1 2">
    <name type="scientific">Salipiger thiooxidans</name>
    <dbReference type="NCBI Taxonomy" id="282683"/>
    <lineage>
        <taxon>Bacteria</taxon>
        <taxon>Pseudomonadati</taxon>
        <taxon>Pseudomonadota</taxon>
        <taxon>Alphaproteobacteria</taxon>
        <taxon>Rhodobacterales</taxon>
        <taxon>Roseobacteraceae</taxon>
        <taxon>Salipiger</taxon>
    </lineage>
</organism>
<dbReference type="Proteomes" id="UP000198994">
    <property type="component" value="Unassembled WGS sequence"/>
</dbReference>
<sequence length="118" mass="13423">MTEMAPATLEALEALLDRERRALLDGALDDIGPIMEEKIALIDRLAESPPDNSDAIRPLRLKLRRNQELFDQTLAGIRNVAERLGVLRQIRKSMDVYDAQGRRETISAEQDSRLERRA</sequence>
<dbReference type="AlphaFoldDB" id="A0A1G7CKV8"/>
<dbReference type="RefSeq" id="WP_242661633.1">
    <property type="nucleotide sequence ID" value="NZ_FNAV01000003.1"/>
</dbReference>
<dbReference type="EMBL" id="FNAV01000003">
    <property type="protein sequence ID" value="SDE39992.1"/>
    <property type="molecule type" value="Genomic_DNA"/>
</dbReference>
<dbReference type="SUPFAM" id="SSF140566">
    <property type="entry name" value="FlgN-like"/>
    <property type="match status" value="1"/>
</dbReference>
<dbReference type="InterPro" id="IPR036679">
    <property type="entry name" value="FlgN-like_sf"/>
</dbReference>
<reference evidence="2" key="1">
    <citation type="submission" date="2016-10" db="EMBL/GenBank/DDBJ databases">
        <authorList>
            <person name="Varghese N."/>
            <person name="Submissions S."/>
        </authorList>
    </citation>
    <scope>NUCLEOTIDE SEQUENCE [LARGE SCALE GENOMIC DNA]</scope>
    <source>
        <strain evidence="2">DSM 10146</strain>
    </source>
</reference>
<name>A0A1G7CKV8_9RHOB</name>
<evidence type="ECO:0008006" key="3">
    <source>
        <dbReference type="Google" id="ProtNLM"/>
    </source>
</evidence>
<evidence type="ECO:0000313" key="2">
    <source>
        <dbReference type="Proteomes" id="UP000198994"/>
    </source>
</evidence>
<dbReference type="GO" id="GO:0044780">
    <property type="term" value="P:bacterial-type flagellum assembly"/>
    <property type="evidence" value="ECO:0007669"/>
    <property type="project" value="InterPro"/>
</dbReference>